<evidence type="ECO:0000259" key="2">
    <source>
        <dbReference type="Pfam" id="PF16356"/>
    </source>
</evidence>
<gene>
    <name evidence="3" type="ORF">SAMN04487894_105202</name>
</gene>
<dbReference type="Proteomes" id="UP000198757">
    <property type="component" value="Unassembled WGS sequence"/>
</dbReference>
<dbReference type="GO" id="GO:0004553">
    <property type="term" value="F:hydrolase activity, hydrolyzing O-glycosyl compounds"/>
    <property type="evidence" value="ECO:0007669"/>
    <property type="project" value="UniProtKB-ARBA"/>
</dbReference>
<feature type="domain" description="DUF4983" evidence="2">
    <location>
        <begin position="470"/>
        <end position="558"/>
    </location>
</feature>
<keyword evidence="4" id="KW-1185">Reference proteome</keyword>
<accession>A0A1G6RBK3</accession>
<dbReference type="InterPro" id="IPR013320">
    <property type="entry name" value="ConA-like_dom_sf"/>
</dbReference>
<organism evidence="3 4">
    <name type="scientific">Niabella drilacis (strain DSM 25811 / CCM 8410 / CCUG 62505 / LMG 26954 / E90)</name>
    <dbReference type="NCBI Taxonomy" id="1285928"/>
    <lineage>
        <taxon>Bacteria</taxon>
        <taxon>Pseudomonadati</taxon>
        <taxon>Bacteroidota</taxon>
        <taxon>Chitinophagia</taxon>
        <taxon>Chitinophagales</taxon>
        <taxon>Chitinophagaceae</taxon>
        <taxon>Niabella</taxon>
    </lineage>
</organism>
<dbReference type="AlphaFoldDB" id="A0A1G6RBK3"/>
<evidence type="ECO:0000256" key="1">
    <source>
        <dbReference type="SAM" id="SignalP"/>
    </source>
</evidence>
<dbReference type="RefSeq" id="WP_090390175.1">
    <property type="nucleotide sequence ID" value="NZ_FMZO01000005.1"/>
</dbReference>
<dbReference type="SUPFAM" id="SSF49899">
    <property type="entry name" value="Concanavalin A-like lectins/glucanases"/>
    <property type="match status" value="1"/>
</dbReference>
<evidence type="ECO:0000313" key="4">
    <source>
        <dbReference type="Proteomes" id="UP000198757"/>
    </source>
</evidence>
<reference evidence="4" key="1">
    <citation type="submission" date="2016-10" db="EMBL/GenBank/DDBJ databases">
        <authorList>
            <person name="Varghese N."/>
            <person name="Submissions S."/>
        </authorList>
    </citation>
    <scope>NUCLEOTIDE SEQUENCE [LARGE SCALE GENOMIC DNA]</scope>
    <source>
        <strain evidence="4">DSM 25811 / CCM 8410 / LMG 26954 / E90</strain>
    </source>
</reference>
<evidence type="ECO:0000313" key="3">
    <source>
        <dbReference type="EMBL" id="SDD01276.1"/>
    </source>
</evidence>
<dbReference type="Pfam" id="PF16356">
    <property type="entry name" value="DUF4983"/>
    <property type="match status" value="1"/>
</dbReference>
<protein>
    <recommendedName>
        <fullName evidence="2">DUF4983 domain-containing protein</fullName>
    </recommendedName>
</protein>
<dbReference type="Pfam" id="PF13385">
    <property type="entry name" value="Laminin_G_3"/>
    <property type="match status" value="1"/>
</dbReference>
<dbReference type="OrthoDB" id="279982at2"/>
<feature type="chain" id="PRO_5011591410" description="DUF4983 domain-containing protein" evidence="1">
    <location>
        <begin position="25"/>
        <end position="561"/>
    </location>
</feature>
<dbReference type="PROSITE" id="PS51257">
    <property type="entry name" value="PROKAR_LIPOPROTEIN"/>
    <property type="match status" value="1"/>
</dbReference>
<dbReference type="InterPro" id="IPR017850">
    <property type="entry name" value="Alkaline_phosphatase_core_sf"/>
</dbReference>
<sequence>MNKLKFGIRAAGLGLMAVFIMLQACNKPVLTDQAGGEDGPLISLKKKKTLLIVLDGAAGAAVEEANLPTIKKMLDNSVYSFYGLIDTISNDGTTWADLVTGTRLNKHNVTTENFASANFTQYPSFLKRMKDNDRRFRAVAFTTLPLLGTGLFGTEMEKHQHMPDNDLAAKDSAVNRLKADDADLLLVDFSLAERVGKTYGFGIGVMQYRTALQTLDNYIDEMVYTLQHRDTYEKEDWLVIVTSTHGGKLDGSYGGGASQDRNVFSIYYNPNLTKTVIPRPLINIPYEGNFIRFNVLNGAQQYAYTDHSAFKFGTSQNFTVELRLKTNNATSDDPPLITNKDWNSGGNTGWLIFKQGNHSRINFRASATSRKDFNGPVFTDNKWHMLSVSFDRKGVISVYQDGVLFTTNNIAANTGSVDPGLPLVIGEDGRKGYYSGWGYSADTYISDVRIWNTVLPADLINSWQYLELNRSHPLYNSLIGWWKMNEASGSVLKDYSNTGADLTFVGSPTRPPISDVLNPSALDLRLLTPGLVDHSFRIMTWMGMRVDYETWGLDGKVWSGN</sequence>
<name>A0A1G6RBK3_NIADE</name>
<dbReference type="Gene3D" id="3.40.720.10">
    <property type="entry name" value="Alkaline Phosphatase, subunit A"/>
    <property type="match status" value="1"/>
</dbReference>
<dbReference type="Gene3D" id="2.60.120.200">
    <property type="match status" value="1"/>
</dbReference>
<dbReference type="InterPro" id="IPR032309">
    <property type="entry name" value="DUF4983"/>
</dbReference>
<keyword evidence="1" id="KW-0732">Signal</keyword>
<dbReference type="STRING" id="1285928.SAMN04487894_105202"/>
<feature type="signal peptide" evidence="1">
    <location>
        <begin position="1"/>
        <end position="24"/>
    </location>
</feature>
<dbReference type="SUPFAM" id="SSF53649">
    <property type="entry name" value="Alkaline phosphatase-like"/>
    <property type="match status" value="1"/>
</dbReference>
<dbReference type="EMBL" id="FMZO01000005">
    <property type="protein sequence ID" value="SDD01276.1"/>
    <property type="molecule type" value="Genomic_DNA"/>
</dbReference>
<proteinExistence type="predicted"/>
<dbReference type="GO" id="GO:0005975">
    <property type="term" value="P:carbohydrate metabolic process"/>
    <property type="evidence" value="ECO:0007669"/>
    <property type="project" value="UniProtKB-ARBA"/>
</dbReference>